<dbReference type="Proteomes" id="UP000595197">
    <property type="component" value="Chromosome"/>
</dbReference>
<evidence type="ECO:0000256" key="4">
    <source>
        <dbReference type="SAM" id="Phobius"/>
    </source>
</evidence>
<dbReference type="Gene3D" id="1.10.287.470">
    <property type="entry name" value="Helix hairpin bin"/>
    <property type="match status" value="1"/>
</dbReference>
<evidence type="ECO:0000256" key="2">
    <source>
        <dbReference type="SAM" id="Coils"/>
    </source>
</evidence>
<dbReference type="PANTHER" id="PTHR30469:SF11">
    <property type="entry name" value="BLL4320 PROTEIN"/>
    <property type="match status" value="1"/>
</dbReference>
<name>A0ABX7B1N2_9PROT</name>
<dbReference type="EMBL" id="CP067420">
    <property type="protein sequence ID" value="QQP88243.1"/>
    <property type="molecule type" value="Genomic_DNA"/>
</dbReference>
<feature type="transmembrane region" description="Helical" evidence="4">
    <location>
        <begin position="7"/>
        <end position="24"/>
    </location>
</feature>
<keyword evidence="4" id="KW-0812">Transmembrane</keyword>
<dbReference type="Pfam" id="PF25989">
    <property type="entry name" value="YknX_C"/>
    <property type="match status" value="1"/>
</dbReference>
<dbReference type="Gene3D" id="2.40.50.100">
    <property type="match status" value="1"/>
</dbReference>
<dbReference type="RefSeq" id="WP_201072851.1">
    <property type="nucleotide sequence ID" value="NZ_CP067420.1"/>
</dbReference>
<dbReference type="Gene3D" id="2.40.30.170">
    <property type="match status" value="1"/>
</dbReference>
<proteinExistence type="inferred from homology"/>
<comment type="similarity">
    <text evidence="1">Belongs to the membrane fusion protein (MFP) (TC 8.A.1) family.</text>
</comment>
<keyword evidence="9" id="KW-1185">Reference proteome</keyword>
<feature type="domain" description="Multidrug resistance protein MdtA-like barrel-sandwich hybrid" evidence="5">
    <location>
        <begin position="70"/>
        <end position="187"/>
    </location>
</feature>
<dbReference type="PANTHER" id="PTHR30469">
    <property type="entry name" value="MULTIDRUG RESISTANCE PROTEIN MDTA"/>
    <property type="match status" value="1"/>
</dbReference>
<feature type="domain" description="YknX-like C-terminal permuted SH3-like" evidence="7">
    <location>
        <begin position="283"/>
        <end position="352"/>
    </location>
</feature>
<dbReference type="Gene3D" id="2.40.420.20">
    <property type="match status" value="1"/>
</dbReference>
<feature type="compositionally biased region" description="Basic and acidic residues" evidence="3">
    <location>
        <begin position="364"/>
        <end position="373"/>
    </location>
</feature>
<dbReference type="NCBIfam" id="TIGR01730">
    <property type="entry name" value="RND_mfp"/>
    <property type="match status" value="1"/>
</dbReference>
<dbReference type="SUPFAM" id="SSF111369">
    <property type="entry name" value="HlyD-like secretion proteins"/>
    <property type="match status" value="1"/>
</dbReference>
<keyword evidence="2" id="KW-0175">Coiled coil</keyword>
<protein>
    <submittedName>
        <fullName evidence="8">Efflux RND transporter periplasmic adaptor subunit</fullName>
    </submittedName>
</protein>
<evidence type="ECO:0000259" key="5">
    <source>
        <dbReference type="Pfam" id="PF25917"/>
    </source>
</evidence>
<keyword evidence="4" id="KW-1133">Transmembrane helix</keyword>
<evidence type="ECO:0000259" key="7">
    <source>
        <dbReference type="Pfam" id="PF25989"/>
    </source>
</evidence>
<evidence type="ECO:0000256" key="3">
    <source>
        <dbReference type="SAM" id="MobiDB-lite"/>
    </source>
</evidence>
<evidence type="ECO:0000256" key="1">
    <source>
        <dbReference type="ARBA" id="ARBA00009477"/>
    </source>
</evidence>
<reference evidence="8" key="1">
    <citation type="submission" date="2021-02" db="EMBL/GenBank/DDBJ databases">
        <title>Skermanella TT6 skin isolate.</title>
        <authorList>
            <person name="Lee K."/>
            <person name="Ganzorig M."/>
        </authorList>
    </citation>
    <scope>NUCLEOTIDE SEQUENCE</scope>
    <source>
        <strain evidence="8">TT6</strain>
    </source>
</reference>
<evidence type="ECO:0000313" key="8">
    <source>
        <dbReference type="EMBL" id="QQP88243.1"/>
    </source>
</evidence>
<dbReference type="InterPro" id="IPR058792">
    <property type="entry name" value="Beta-barrel_RND_2"/>
</dbReference>
<keyword evidence="4" id="KW-0472">Membrane</keyword>
<dbReference type="InterPro" id="IPR058625">
    <property type="entry name" value="MdtA-like_BSH"/>
</dbReference>
<accession>A0ABX7B1N2</accession>
<dbReference type="InterPro" id="IPR006143">
    <property type="entry name" value="RND_pump_MFP"/>
</dbReference>
<feature type="domain" description="CusB-like beta-barrel" evidence="6">
    <location>
        <begin position="202"/>
        <end position="274"/>
    </location>
</feature>
<feature type="region of interest" description="Disordered" evidence="3">
    <location>
        <begin position="350"/>
        <end position="373"/>
    </location>
</feature>
<gene>
    <name evidence="8" type="ORF">IGS68_19605</name>
</gene>
<evidence type="ECO:0000313" key="9">
    <source>
        <dbReference type="Proteomes" id="UP000595197"/>
    </source>
</evidence>
<evidence type="ECO:0000259" key="6">
    <source>
        <dbReference type="Pfam" id="PF25954"/>
    </source>
</evidence>
<dbReference type="Pfam" id="PF25954">
    <property type="entry name" value="Beta-barrel_RND_2"/>
    <property type="match status" value="1"/>
</dbReference>
<organism evidence="8 9">
    <name type="scientific">Skermanella cutis</name>
    <dbReference type="NCBI Taxonomy" id="2775420"/>
    <lineage>
        <taxon>Bacteria</taxon>
        <taxon>Pseudomonadati</taxon>
        <taxon>Pseudomonadota</taxon>
        <taxon>Alphaproteobacteria</taxon>
        <taxon>Rhodospirillales</taxon>
        <taxon>Azospirillaceae</taxon>
        <taxon>Skermanella</taxon>
    </lineage>
</organism>
<feature type="coiled-coil region" evidence="2">
    <location>
        <begin position="102"/>
        <end position="129"/>
    </location>
</feature>
<dbReference type="InterPro" id="IPR058637">
    <property type="entry name" value="YknX-like_C"/>
</dbReference>
<dbReference type="Pfam" id="PF25917">
    <property type="entry name" value="BSH_RND"/>
    <property type="match status" value="1"/>
</dbReference>
<sequence length="373" mass="39942">MTVARQIVIVLVLIALAAGAWWYLDPSGGDAAQQARGGPSAVPVEVAEARRGEVSEVIEAVGTTRPRQSIEVIADDSGRVDEILFETGQRVERGQPLVRLDRGIQEANLAEAEAVLADARAQLERARQLVSNNAVSEARVDELRAAFLTAEARVAAERQRLRDRTVNAPFDGVVGLREVDVGARVTDSTVLTRLDDLSVIELEFAVPERFFGAIRQGQPVSAASTAFPGTDFTGAVAAIDTRIDAVSRSFRVRAELPNPDARLPGGLFMLARVTLSTRPDSILVPEEAVVAEGRSNFVYRIVGTPAEPRAERVEVRLGQRRVGEVEVVEGIAIGDRVVTAGLQRLRPGAAVRLPSEPAPSSEDGADKVAERAG</sequence>